<dbReference type="Proteomes" id="UP001152888">
    <property type="component" value="Unassembled WGS sequence"/>
</dbReference>
<sequence>MRRFTLQQHGFLPDVSTVTNLSILTEAAAGAIDNKEQLTDFAKAFDQVDHGLSVSKLGKSGFSKSACELMTSSLTLRHTAD</sequence>
<gene>
    <name evidence="1" type="ORF">ACAOBT_LOCUS25954</name>
</gene>
<comment type="caution">
    <text evidence="1">The sequence shown here is derived from an EMBL/GenBank/DDBJ whole genome shotgun (WGS) entry which is preliminary data.</text>
</comment>
<reference evidence="1" key="1">
    <citation type="submission" date="2022-03" db="EMBL/GenBank/DDBJ databases">
        <authorList>
            <person name="Sayadi A."/>
        </authorList>
    </citation>
    <scope>NUCLEOTIDE SEQUENCE</scope>
</reference>
<evidence type="ECO:0000313" key="2">
    <source>
        <dbReference type="Proteomes" id="UP001152888"/>
    </source>
</evidence>
<keyword evidence="2" id="KW-1185">Reference proteome</keyword>
<evidence type="ECO:0000313" key="1">
    <source>
        <dbReference type="EMBL" id="CAH2001040.1"/>
    </source>
</evidence>
<organism evidence="1 2">
    <name type="scientific">Acanthoscelides obtectus</name>
    <name type="common">Bean weevil</name>
    <name type="synonym">Bruchus obtectus</name>
    <dbReference type="NCBI Taxonomy" id="200917"/>
    <lineage>
        <taxon>Eukaryota</taxon>
        <taxon>Metazoa</taxon>
        <taxon>Ecdysozoa</taxon>
        <taxon>Arthropoda</taxon>
        <taxon>Hexapoda</taxon>
        <taxon>Insecta</taxon>
        <taxon>Pterygota</taxon>
        <taxon>Neoptera</taxon>
        <taxon>Endopterygota</taxon>
        <taxon>Coleoptera</taxon>
        <taxon>Polyphaga</taxon>
        <taxon>Cucujiformia</taxon>
        <taxon>Chrysomeloidea</taxon>
        <taxon>Chrysomelidae</taxon>
        <taxon>Bruchinae</taxon>
        <taxon>Bruchini</taxon>
        <taxon>Acanthoscelides</taxon>
    </lineage>
</organism>
<protein>
    <submittedName>
        <fullName evidence="1">Uncharacterized protein</fullName>
    </submittedName>
</protein>
<proteinExistence type="predicted"/>
<dbReference type="AlphaFoldDB" id="A0A9P0LTH9"/>
<accession>A0A9P0LTH9</accession>
<dbReference type="OrthoDB" id="10257049at2759"/>
<name>A0A9P0LTH9_ACAOB</name>
<dbReference type="EMBL" id="CAKOFQ010007434">
    <property type="protein sequence ID" value="CAH2001040.1"/>
    <property type="molecule type" value="Genomic_DNA"/>
</dbReference>